<reference evidence="2 3" key="1">
    <citation type="submission" date="2017-04" db="EMBL/GenBank/DDBJ databases">
        <title>Comparative genome analysis of Subtercola boreus.</title>
        <authorList>
            <person name="Cho Y.-J."/>
            <person name="Cho A."/>
            <person name="Kim O.-S."/>
            <person name="Lee J.-I."/>
        </authorList>
    </citation>
    <scope>NUCLEOTIDE SEQUENCE [LARGE SCALE GENOMIC DNA]</scope>
    <source>
        <strain evidence="2 3">P27444</strain>
    </source>
</reference>
<dbReference type="GO" id="GO:0003824">
    <property type="term" value="F:catalytic activity"/>
    <property type="evidence" value="ECO:0007669"/>
    <property type="project" value="UniProtKB-ARBA"/>
</dbReference>
<dbReference type="PANTHER" id="PTHR43798:SF33">
    <property type="entry name" value="HYDROLASE, PUTATIVE (AFU_ORTHOLOGUE AFUA_2G14860)-RELATED"/>
    <property type="match status" value="1"/>
</dbReference>
<dbReference type="Proteomes" id="UP000256709">
    <property type="component" value="Unassembled WGS sequence"/>
</dbReference>
<comment type="caution">
    <text evidence="2">The sequence shown here is derived from an EMBL/GenBank/DDBJ whole genome shotgun (WGS) entry which is preliminary data.</text>
</comment>
<evidence type="ECO:0000313" key="2">
    <source>
        <dbReference type="EMBL" id="RFA07553.1"/>
    </source>
</evidence>
<sequence>MRVPDWFTDALADVARVDTLPVVGAEISYRTWGISSPSGPDLLLVHGGAANAHWWDHLAPTLADRRRVVAVDLSGHGDSDHRAAYSLDGWADELAAVITAAELGGPPVVIGHSMGGLATTVLARRGTPALTGVIIVDSPIEPAGTPRPESDPASFGHARVYATKEEAVTRFRPVPAQSSIDYIARHIAEHSVREVAGGWGWKFDPAFLNLAGDPPRTLDGLACPVVMILGEHGLLSPAARVTFAASDEVVVIEIPDAGHAMMLDEPVALLDAIQSTLDRWHA</sequence>
<dbReference type="EMBL" id="NBXA01000026">
    <property type="protein sequence ID" value="RFA07553.1"/>
    <property type="molecule type" value="Genomic_DNA"/>
</dbReference>
<evidence type="ECO:0000259" key="1">
    <source>
        <dbReference type="Pfam" id="PF12697"/>
    </source>
</evidence>
<feature type="domain" description="AB hydrolase-1" evidence="1">
    <location>
        <begin position="42"/>
        <end position="271"/>
    </location>
</feature>
<dbReference type="Gene3D" id="3.40.50.1820">
    <property type="entry name" value="alpha/beta hydrolase"/>
    <property type="match status" value="1"/>
</dbReference>
<name>A0A3E0VDD4_9MICO</name>
<dbReference type="InterPro" id="IPR029058">
    <property type="entry name" value="AB_hydrolase_fold"/>
</dbReference>
<protein>
    <recommendedName>
        <fullName evidence="1">AB hydrolase-1 domain-containing protein</fullName>
    </recommendedName>
</protein>
<dbReference type="AlphaFoldDB" id="A0A3E0VDD4"/>
<accession>A0A3E0VDD4</accession>
<dbReference type="PRINTS" id="PR00111">
    <property type="entry name" value="ABHYDROLASE"/>
</dbReference>
<dbReference type="InterPro" id="IPR050266">
    <property type="entry name" value="AB_hydrolase_sf"/>
</dbReference>
<dbReference type="OrthoDB" id="2987348at2"/>
<evidence type="ECO:0000313" key="3">
    <source>
        <dbReference type="Proteomes" id="UP000256709"/>
    </source>
</evidence>
<organism evidence="2 3">
    <name type="scientific">Subtercola boreus</name>
    <dbReference type="NCBI Taxonomy" id="120213"/>
    <lineage>
        <taxon>Bacteria</taxon>
        <taxon>Bacillati</taxon>
        <taxon>Actinomycetota</taxon>
        <taxon>Actinomycetes</taxon>
        <taxon>Micrococcales</taxon>
        <taxon>Microbacteriaceae</taxon>
        <taxon>Subtercola</taxon>
    </lineage>
</organism>
<proteinExistence type="predicted"/>
<dbReference type="GO" id="GO:0016020">
    <property type="term" value="C:membrane"/>
    <property type="evidence" value="ECO:0007669"/>
    <property type="project" value="TreeGrafter"/>
</dbReference>
<gene>
    <name evidence="2" type="ORF">B7R21_15290</name>
</gene>
<dbReference type="SUPFAM" id="SSF53474">
    <property type="entry name" value="alpha/beta-Hydrolases"/>
    <property type="match status" value="1"/>
</dbReference>
<dbReference type="PANTHER" id="PTHR43798">
    <property type="entry name" value="MONOACYLGLYCEROL LIPASE"/>
    <property type="match status" value="1"/>
</dbReference>
<dbReference type="Pfam" id="PF12697">
    <property type="entry name" value="Abhydrolase_6"/>
    <property type="match status" value="1"/>
</dbReference>
<dbReference type="InterPro" id="IPR000073">
    <property type="entry name" value="AB_hydrolase_1"/>
</dbReference>